<dbReference type="Pfam" id="PF05494">
    <property type="entry name" value="MlaC"/>
    <property type="match status" value="1"/>
</dbReference>
<evidence type="ECO:0000313" key="1">
    <source>
        <dbReference type="EMBL" id="NYE83448.1"/>
    </source>
</evidence>
<dbReference type="InterPro" id="IPR008869">
    <property type="entry name" value="MlaC/ttg2D"/>
</dbReference>
<dbReference type="AlphaFoldDB" id="A0A7Y9IUZ2"/>
<reference evidence="1 2" key="1">
    <citation type="submission" date="2020-07" db="EMBL/GenBank/DDBJ databases">
        <title>Genomic Encyclopedia of Type Strains, Phase IV (KMG-V): Genome sequencing to study the core and pangenomes of soil and plant-associated prokaryotes.</title>
        <authorList>
            <person name="Whitman W."/>
        </authorList>
    </citation>
    <scope>NUCLEOTIDE SEQUENCE [LARGE SCALE GENOMIC DNA]</scope>
    <source>
        <strain evidence="1 2">SAS40</strain>
    </source>
</reference>
<organism evidence="1 2">
    <name type="scientific">Pigmentiphaga litoralis</name>
    <dbReference type="NCBI Taxonomy" id="516702"/>
    <lineage>
        <taxon>Bacteria</taxon>
        <taxon>Pseudomonadati</taxon>
        <taxon>Pseudomonadota</taxon>
        <taxon>Betaproteobacteria</taxon>
        <taxon>Burkholderiales</taxon>
        <taxon>Alcaligenaceae</taxon>
        <taxon>Pigmentiphaga</taxon>
    </lineage>
</organism>
<dbReference type="RefSeq" id="WP_179587110.1">
    <property type="nucleotide sequence ID" value="NZ_JACBYR010000001.1"/>
</dbReference>
<gene>
    <name evidence="1" type="ORF">FHW18_002719</name>
</gene>
<keyword evidence="2" id="KW-1185">Reference proteome</keyword>
<protein>
    <submittedName>
        <fullName evidence="1">Phospholipid transport system substrate-binding protein</fullName>
    </submittedName>
</protein>
<dbReference type="PANTHER" id="PTHR36573:SF1">
    <property type="entry name" value="INTERMEMBRANE PHOSPHOLIPID TRANSPORT SYSTEM BINDING PROTEIN MLAC"/>
    <property type="match status" value="1"/>
</dbReference>
<comment type="caution">
    <text evidence="1">The sequence shown here is derived from an EMBL/GenBank/DDBJ whole genome shotgun (WGS) entry which is preliminary data.</text>
</comment>
<name>A0A7Y9IUZ2_9BURK</name>
<dbReference type="Gene3D" id="3.10.450.50">
    <property type="match status" value="1"/>
</dbReference>
<dbReference type="PIRSF" id="PIRSF004649">
    <property type="entry name" value="MlaC"/>
    <property type="match status" value="1"/>
</dbReference>
<dbReference type="Proteomes" id="UP000542125">
    <property type="component" value="Unassembled WGS sequence"/>
</dbReference>
<evidence type="ECO:0000313" key="2">
    <source>
        <dbReference type="Proteomes" id="UP000542125"/>
    </source>
</evidence>
<proteinExistence type="predicted"/>
<dbReference type="EMBL" id="JACBYR010000001">
    <property type="protein sequence ID" value="NYE83448.1"/>
    <property type="molecule type" value="Genomic_DNA"/>
</dbReference>
<dbReference type="PANTHER" id="PTHR36573">
    <property type="entry name" value="INTERMEMBRANE PHOSPHOLIPID TRANSPORT SYSTEM BINDING PROTEIN MLAC"/>
    <property type="match status" value="1"/>
</dbReference>
<dbReference type="Gene3D" id="1.10.10.640">
    <property type="entry name" value="phospholipid-binding protein"/>
    <property type="match status" value="1"/>
</dbReference>
<sequence length="230" mass="25429">MYPSTTPITAARVPSPAAFARRCVATLVLGVAAFAVTPLVHAQAPDPMEPPAAIIEKAATNVLARIRSDNELKSGSPAKVNQAVDELILPYVDFEKTTRLAVGRYWRQATPDQQQQLVKEFRNMLVRTYSGAVSSISPQAKVEMRPFRADAAATDVVVRTLVSDEDRDAVPVDYRMEKTPQGWKIYDLNVLGVWFIENYRNQFSPVVAQSGIDGLITTLRSRNEQMKVAP</sequence>
<accession>A0A7Y9IUZ2</accession>